<dbReference type="RefSeq" id="WP_157308818.1">
    <property type="nucleotide sequence ID" value="NZ_WRXN01000013.1"/>
</dbReference>
<evidence type="ECO:0000313" key="3">
    <source>
        <dbReference type="Proteomes" id="UP000461730"/>
    </source>
</evidence>
<organism evidence="2 3">
    <name type="scientific">Chitinophaga tropicalis</name>
    <dbReference type="NCBI Taxonomy" id="2683588"/>
    <lineage>
        <taxon>Bacteria</taxon>
        <taxon>Pseudomonadati</taxon>
        <taxon>Bacteroidota</taxon>
        <taxon>Chitinophagia</taxon>
        <taxon>Chitinophagales</taxon>
        <taxon>Chitinophagaceae</taxon>
        <taxon>Chitinophaga</taxon>
    </lineage>
</organism>
<evidence type="ECO:0000313" key="2">
    <source>
        <dbReference type="EMBL" id="MVT11391.1"/>
    </source>
</evidence>
<evidence type="ECO:0000256" key="1">
    <source>
        <dbReference type="SAM" id="Phobius"/>
    </source>
</evidence>
<dbReference type="EMBL" id="WRXN01000013">
    <property type="protein sequence ID" value="MVT11391.1"/>
    <property type="molecule type" value="Genomic_DNA"/>
</dbReference>
<keyword evidence="1" id="KW-0472">Membrane</keyword>
<comment type="caution">
    <text evidence="2">The sequence shown here is derived from an EMBL/GenBank/DDBJ whole genome shotgun (WGS) entry which is preliminary data.</text>
</comment>
<proteinExistence type="predicted"/>
<name>A0A7K1UAI6_9BACT</name>
<feature type="transmembrane region" description="Helical" evidence="1">
    <location>
        <begin position="82"/>
        <end position="101"/>
    </location>
</feature>
<accession>A0A7K1UAI6</accession>
<dbReference type="AlphaFoldDB" id="A0A7K1UAI6"/>
<reference evidence="2 3" key="1">
    <citation type="submission" date="2019-12" db="EMBL/GenBank/DDBJ databases">
        <title>Chitinophaga sp. strain ysch24 (GDMCC 1.1355), whole genome shotgun sequence.</title>
        <authorList>
            <person name="Zhang X."/>
        </authorList>
    </citation>
    <scope>NUCLEOTIDE SEQUENCE [LARGE SCALE GENOMIC DNA]</scope>
    <source>
        <strain evidence="3">ysch24</strain>
    </source>
</reference>
<keyword evidence="1" id="KW-0812">Transmembrane</keyword>
<sequence>MELTTSEIIKHIRALIIAEIRESITPTEKLKLDLIRAAIPEAQSMSDYLHSVLTKEQLKKEELQRIKALVEARRIRRKIKRVKIVTAMACLTILALLWFYACK</sequence>
<keyword evidence="1" id="KW-1133">Transmembrane helix</keyword>
<protein>
    <submittedName>
        <fullName evidence="2">Uncharacterized protein</fullName>
    </submittedName>
</protein>
<gene>
    <name evidence="2" type="ORF">GO493_24205</name>
</gene>
<keyword evidence="3" id="KW-1185">Reference proteome</keyword>
<dbReference type="Proteomes" id="UP000461730">
    <property type="component" value="Unassembled WGS sequence"/>
</dbReference>